<dbReference type="Gene3D" id="3.30.420.10">
    <property type="entry name" value="Ribonuclease H-like superfamily/Ribonuclease H"/>
    <property type="match status" value="1"/>
</dbReference>
<dbReference type="Proteomes" id="UP000278807">
    <property type="component" value="Unassembled WGS sequence"/>
</dbReference>
<protein>
    <submittedName>
        <fullName evidence="3">RNase H domain-containing protein</fullName>
    </submittedName>
</protein>
<organism evidence="3">
    <name type="scientific">Rodentolepis nana</name>
    <name type="common">Dwarf tapeworm</name>
    <name type="synonym">Hymenolepis nana</name>
    <dbReference type="NCBI Taxonomy" id="102285"/>
    <lineage>
        <taxon>Eukaryota</taxon>
        <taxon>Metazoa</taxon>
        <taxon>Spiralia</taxon>
        <taxon>Lophotrochozoa</taxon>
        <taxon>Platyhelminthes</taxon>
        <taxon>Cestoda</taxon>
        <taxon>Eucestoda</taxon>
        <taxon>Cyclophyllidea</taxon>
        <taxon>Hymenolepididae</taxon>
        <taxon>Rodentolepis</taxon>
    </lineage>
</organism>
<dbReference type="WBParaSite" id="HNAJ_0001164701-mRNA-1">
    <property type="protein sequence ID" value="HNAJ_0001164701-mRNA-1"/>
    <property type="gene ID" value="HNAJ_0001164701"/>
</dbReference>
<accession>A0A0R3TV24</accession>
<proteinExistence type="predicted"/>
<evidence type="ECO:0000313" key="3">
    <source>
        <dbReference type="WBParaSite" id="HNAJ_0001164701-mRNA-1"/>
    </source>
</evidence>
<dbReference type="GO" id="GO:0003676">
    <property type="term" value="F:nucleic acid binding"/>
    <property type="evidence" value="ECO:0007669"/>
    <property type="project" value="InterPro"/>
</dbReference>
<dbReference type="OrthoDB" id="6436721at2759"/>
<dbReference type="SUPFAM" id="SSF53098">
    <property type="entry name" value="Ribonuclease H-like"/>
    <property type="match status" value="1"/>
</dbReference>
<evidence type="ECO:0000313" key="1">
    <source>
        <dbReference type="EMBL" id="VDO10918.1"/>
    </source>
</evidence>
<dbReference type="AlphaFoldDB" id="A0A0R3TV24"/>
<gene>
    <name evidence="1" type="ORF">HNAJ_LOCUS11637</name>
</gene>
<reference evidence="3" key="1">
    <citation type="submission" date="2017-02" db="UniProtKB">
        <authorList>
            <consortium name="WormBaseParasite"/>
        </authorList>
    </citation>
    <scope>IDENTIFICATION</scope>
</reference>
<sequence length="120" mass="12968">MAPVMLTILQINGSKSSRKAKETLVQVSILNSSHQWPLVITDGSYIENQANVGAGVYSELLSFYAATGHNRSPFEGEIEAIRIALCQLCCLDTKFTKAVLLSDLQSAINSIGSREPPKTA</sequence>
<evidence type="ECO:0000313" key="2">
    <source>
        <dbReference type="Proteomes" id="UP000278807"/>
    </source>
</evidence>
<dbReference type="InterPro" id="IPR012337">
    <property type="entry name" value="RNaseH-like_sf"/>
</dbReference>
<name>A0A0R3TV24_RODNA</name>
<dbReference type="InterPro" id="IPR036397">
    <property type="entry name" value="RNaseH_sf"/>
</dbReference>
<reference evidence="1 2" key="2">
    <citation type="submission" date="2018-11" db="EMBL/GenBank/DDBJ databases">
        <authorList>
            <consortium name="Pathogen Informatics"/>
        </authorList>
    </citation>
    <scope>NUCLEOTIDE SEQUENCE [LARGE SCALE GENOMIC DNA]</scope>
</reference>
<keyword evidence="2" id="KW-1185">Reference proteome</keyword>
<dbReference type="EMBL" id="UZAE01013691">
    <property type="protein sequence ID" value="VDO10918.1"/>
    <property type="molecule type" value="Genomic_DNA"/>
</dbReference>